<dbReference type="InterPro" id="IPR001849">
    <property type="entry name" value="PH_domain"/>
</dbReference>
<dbReference type="EMBL" id="ATLV01021433">
    <property type="status" value="NOT_ANNOTATED_CDS"/>
    <property type="molecule type" value="Genomic_DNA"/>
</dbReference>
<dbReference type="InterPro" id="IPR051092">
    <property type="entry name" value="FYVE_RhoGEF_PH"/>
</dbReference>
<feature type="compositionally biased region" description="Polar residues" evidence="1">
    <location>
        <begin position="526"/>
        <end position="535"/>
    </location>
</feature>
<dbReference type="InterPro" id="IPR035899">
    <property type="entry name" value="DBL_dom_sf"/>
</dbReference>
<evidence type="ECO:0000259" key="2">
    <source>
        <dbReference type="PROSITE" id="PS50003"/>
    </source>
</evidence>
<dbReference type="VEuPathDB" id="VectorBase:ASIC014507"/>
<dbReference type="AlphaFoldDB" id="A0A084W8H1"/>
<feature type="domain" description="PH" evidence="2">
    <location>
        <begin position="279"/>
        <end position="378"/>
    </location>
</feature>
<reference evidence="4 6" key="1">
    <citation type="journal article" date="2014" name="BMC Genomics">
        <title>Genome sequence of Anopheles sinensis provides insight into genetics basis of mosquito competence for malaria parasites.</title>
        <authorList>
            <person name="Zhou D."/>
            <person name="Zhang D."/>
            <person name="Ding G."/>
            <person name="Shi L."/>
            <person name="Hou Q."/>
            <person name="Ye Y."/>
            <person name="Xu Y."/>
            <person name="Zhou H."/>
            <person name="Xiong C."/>
            <person name="Li S."/>
            <person name="Yu J."/>
            <person name="Hong S."/>
            <person name="Yu X."/>
            <person name="Zou P."/>
            <person name="Chen C."/>
            <person name="Chang X."/>
            <person name="Wang W."/>
            <person name="Lv Y."/>
            <person name="Sun Y."/>
            <person name="Ma L."/>
            <person name="Shen B."/>
            <person name="Zhu C."/>
        </authorList>
    </citation>
    <scope>NUCLEOTIDE SEQUENCE [LARGE SCALE GENOMIC DNA]</scope>
</reference>
<dbReference type="GO" id="GO:0005737">
    <property type="term" value="C:cytoplasm"/>
    <property type="evidence" value="ECO:0007669"/>
    <property type="project" value="TreeGrafter"/>
</dbReference>
<dbReference type="SUPFAM" id="SSF50729">
    <property type="entry name" value="PH domain-like"/>
    <property type="match status" value="1"/>
</dbReference>
<dbReference type="EnsemblMetazoa" id="ASIC014507-RA">
    <property type="protein sequence ID" value="ASIC014507-PA"/>
    <property type="gene ID" value="ASIC014507"/>
</dbReference>
<dbReference type="SUPFAM" id="SSF48065">
    <property type="entry name" value="DBL homology domain (DH-domain)"/>
    <property type="match status" value="1"/>
</dbReference>
<dbReference type="GO" id="GO:0035556">
    <property type="term" value="P:intracellular signal transduction"/>
    <property type="evidence" value="ECO:0007669"/>
    <property type="project" value="InterPro"/>
</dbReference>
<evidence type="ECO:0000313" key="5">
    <source>
        <dbReference type="EnsemblMetazoa" id="ASIC014507-PA"/>
    </source>
</evidence>
<dbReference type="EMBL" id="KE525318">
    <property type="protein sequence ID" value="KFB46515.1"/>
    <property type="molecule type" value="Genomic_DNA"/>
</dbReference>
<proteinExistence type="predicted"/>
<evidence type="ECO:0000313" key="6">
    <source>
        <dbReference type="Proteomes" id="UP000030765"/>
    </source>
</evidence>
<dbReference type="InterPro" id="IPR000219">
    <property type="entry name" value="DH_dom"/>
</dbReference>
<feature type="compositionally biased region" description="Low complexity" evidence="1">
    <location>
        <begin position="50"/>
        <end position="59"/>
    </location>
</feature>
<dbReference type="OMA" id="LLMCTDQ"/>
<dbReference type="PROSITE" id="PS00741">
    <property type="entry name" value="DH_1"/>
    <property type="match status" value="1"/>
</dbReference>
<dbReference type="SMART" id="SM00233">
    <property type="entry name" value="PH"/>
    <property type="match status" value="1"/>
</dbReference>
<organism evidence="4">
    <name type="scientific">Anopheles sinensis</name>
    <name type="common">Mosquito</name>
    <dbReference type="NCBI Taxonomy" id="74873"/>
    <lineage>
        <taxon>Eukaryota</taxon>
        <taxon>Metazoa</taxon>
        <taxon>Ecdysozoa</taxon>
        <taxon>Arthropoda</taxon>
        <taxon>Hexapoda</taxon>
        <taxon>Insecta</taxon>
        <taxon>Pterygota</taxon>
        <taxon>Neoptera</taxon>
        <taxon>Endopterygota</taxon>
        <taxon>Diptera</taxon>
        <taxon>Nematocera</taxon>
        <taxon>Culicoidea</taxon>
        <taxon>Culicidae</taxon>
        <taxon>Anophelinae</taxon>
        <taxon>Anopheles</taxon>
    </lineage>
</organism>
<feature type="domain" description="DH" evidence="3">
    <location>
        <begin position="73"/>
        <end position="249"/>
    </location>
</feature>
<sequence length="551" mass="63056">MAHAMPNHSKNLQLKPLMPEDMRSELIAALKVQNIRPTSINKSGHRFALPVSQSQSPSVAPQENNEADKRHQLRLQAIGEIRTSEESYLRQLDLLLEYFVTPLRVNGFLTEKVHNQIFGQLDTIHNLSQELLKKLDDNLDNVVRAFTNLGPFFKLYSVYAFDYRNSLCTLQELTDKNPTLKRYISNTECRPEVQMKLISLLIQPIQRIPRYKLLLQQVLLYTSPSDAAYKPLQESIRLVEQSVSHINSVVEDHENTQRLITVQNALTNKSLKLVQPGRKILKEGILGKLKTDGSTSKKYCILMSDMFMYCRPLKDADVLLTDSSSIACSCIFPLKKCKIVELFRGNFKITCSGDGTIFSSDVQDDSHGWYVAIKEAIEQHVQCRKTLRKASSNRKPMRKKHLQRLEPEDDILWLLRRKTASPERGQKQQPITPSKRRRHTMWPFKHINCLQLNSSLGESSDSQQYVKAQPPTTATVVRTMFPQADTATTANNPPGVRSALGVNRVESTMLQTWMEEREPGGEPTNEPRTTQQQQGGDKHVHFRFPSAHWRY</sequence>
<dbReference type="OrthoDB" id="245697at2759"/>
<feature type="region of interest" description="Disordered" evidence="1">
    <location>
        <begin position="48"/>
        <end position="68"/>
    </location>
</feature>
<dbReference type="InterPro" id="IPR011993">
    <property type="entry name" value="PH-like_dom_sf"/>
</dbReference>
<dbReference type="CDD" id="cd00160">
    <property type="entry name" value="RhoGEF"/>
    <property type="match status" value="1"/>
</dbReference>
<dbReference type="Proteomes" id="UP000030765">
    <property type="component" value="Unassembled WGS sequence"/>
</dbReference>
<dbReference type="PANTHER" id="PTHR12673">
    <property type="entry name" value="FACIOGENITAL DYSPLASIA PROTEIN"/>
    <property type="match status" value="1"/>
</dbReference>
<feature type="region of interest" description="Disordered" evidence="1">
    <location>
        <begin position="418"/>
        <end position="440"/>
    </location>
</feature>
<dbReference type="PROSITE" id="PS50010">
    <property type="entry name" value="DH_2"/>
    <property type="match status" value="1"/>
</dbReference>
<reference evidence="5" key="2">
    <citation type="submission" date="2020-05" db="UniProtKB">
        <authorList>
            <consortium name="EnsemblMetazoa"/>
        </authorList>
    </citation>
    <scope>IDENTIFICATION</scope>
</reference>
<dbReference type="GO" id="GO:0005085">
    <property type="term" value="F:guanyl-nucleotide exchange factor activity"/>
    <property type="evidence" value="ECO:0007669"/>
    <property type="project" value="InterPro"/>
</dbReference>
<accession>A0A084W8H1</accession>
<feature type="region of interest" description="Disordered" evidence="1">
    <location>
        <begin position="515"/>
        <end position="539"/>
    </location>
</feature>
<dbReference type="STRING" id="74873.A0A084W8H1"/>
<dbReference type="SMART" id="SM00325">
    <property type="entry name" value="RhoGEF"/>
    <property type="match status" value="1"/>
</dbReference>
<protein>
    <submittedName>
        <fullName evidence="4">AGAP011707-PA-like protein</fullName>
    </submittedName>
</protein>
<dbReference type="InterPro" id="IPR001331">
    <property type="entry name" value="GDS_CDC24_CS"/>
</dbReference>
<evidence type="ECO:0000313" key="4">
    <source>
        <dbReference type="EMBL" id="KFB46515.1"/>
    </source>
</evidence>
<gene>
    <name evidence="4" type="ORF">ZHAS_00014507</name>
</gene>
<dbReference type="VEuPathDB" id="VectorBase:ASIS001219"/>
<dbReference type="PANTHER" id="PTHR12673:SF159">
    <property type="entry name" value="LD03170P"/>
    <property type="match status" value="1"/>
</dbReference>
<dbReference type="Gene3D" id="1.20.900.10">
    <property type="entry name" value="Dbl homology (DH) domain"/>
    <property type="match status" value="1"/>
</dbReference>
<dbReference type="Pfam" id="PF00621">
    <property type="entry name" value="RhoGEF"/>
    <property type="match status" value="1"/>
</dbReference>
<evidence type="ECO:0000259" key="3">
    <source>
        <dbReference type="PROSITE" id="PS50010"/>
    </source>
</evidence>
<evidence type="ECO:0000256" key="1">
    <source>
        <dbReference type="SAM" id="MobiDB-lite"/>
    </source>
</evidence>
<dbReference type="Gene3D" id="2.30.29.30">
    <property type="entry name" value="Pleckstrin-homology domain (PH domain)/Phosphotyrosine-binding domain (PTB)"/>
    <property type="match status" value="1"/>
</dbReference>
<keyword evidence="6" id="KW-1185">Reference proteome</keyword>
<dbReference type="PROSITE" id="PS50003">
    <property type="entry name" value="PH_DOMAIN"/>
    <property type="match status" value="1"/>
</dbReference>
<name>A0A084W8H1_ANOSI</name>